<reference evidence="2 3" key="1">
    <citation type="submission" date="2019-07" db="EMBL/GenBank/DDBJ databases">
        <title>Draft genome sequences of 15 bacterial species constituting the stable defined intestinal microbiota of the GM15 gnotobiotic mouse model.</title>
        <authorList>
            <person name="Elie C."/>
            <person name="Mathieu A."/>
            <person name="Saliou A."/>
            <person name="Darnaud M."/>
            <person name="Leulier F."/>
            <person name="Tamellini A."/>
        </authorList>
    </citation>
    <scope>NUCLEOTIDE SEQUENCE [LARGE SCALE GENOMIC DNA]</scope>
    <source>
        <strain evidence="3">ASF 502</strain>
    </source>
</reference>
<keyword evidence="2" id="KW-0540">Nuclease</keyword>
<keyword evidence="2" id="KW-0378">Hydrolase</keyword>
<name>A0A9X5C6L9_9FIRM</name>
<gene>
    <name evidence="2" type="ORF">FMM80_10265</name>
</gene>
<dbReference type="CDD" id="cd06260">
    <property type="entry name" value="DUF820-like"/>
    <property type="match status" value="1"/>
</dbReference>
<protein>
    <submittedName>
        <fullName evidence="2">Uma2 family endonuclease</fullName>
    </submittedName>
</protein>
<comment type="caution">
    <text evidence="2">The sequence shown here is derived from an EMBL/GenBank/DDBJ whole genome shotgun (WGS) entry which is preliminary data.</text>
</comment>
<organism evidence="2 3">
    <name type="scientific">Schaedlerella arabinosiphila</name>
    <dbReference type="NCBI Taxonomy" id="2044587"/>
    <lineage>
        <taxon>Bacteria</taxon>
        <taxon>Bacillati</taxon>
        <taxon>Bacillota</taxon>
        <taxon>Clostridia</taxon>
        <taxon>Lachnospirales</taxon>
        <taxon>Lachnospiraceae</taxon>
        <taxon>Schaedlerella</taxon>
    </lineage>
</organism>
<evidence type="ECO:0000259" key="1">
    <source>
        <dbReference type="Pfam" id="PF05685"/>
    </source>
</evidence>
<dbReference type="EMBL" id="VIRB01000062">
    <property type="protein sequence ID" value="NDO69044.1"/>
    <property type="molecule type" value="Genomic_DNA"/>
</dbReference>
<dbReference type="Proteomes" id="UP000474104">
    <property type="component" value="Unassembled WGS sequence"/>
</dbReference>
<dbReference type="Gene3D" id="3.90.1570.10">
    <property type="entry name" value="tt1808, chain A"/>
    <property type="match status" value="1"/>
</dbReference>
<sequence>MALPQEKTYTIEDIYALPEGQRAELINGQIYDMAPSSTVHQRILMNLAGEIREYIKKHKGSCEVFPAPFAVFLNADDANYVEPDISIICDKSKLDDRGYNGAPDWIIEVISPSTARMDYSVKLFKYRTAGVREYWVVNPLKKVVQTYFFDGEEDSNAFLFEDEISAHIFTGLSIKISDLL</sequence>
<feature type="domain" description="Putative restriction endonuclease" evidence="1">
    <location>
        <begin position="12"/>
        <end position="175"/>
    </location>
</feature>
<dbReference type="SUPFAM" id="SSF52980">
    <property type="entry name" value="Restriction endonuclease-like"/>
    <property type="match status" value="1"/>
</dbReference>
<dbReference type="InterPro" id="IPR008538">
    <property type="entry name" value="Uma2"/>
</dbReference>
<keyword evidence="2" id="KW-0255">Endonuclease</keyword>
<dbReference type="PANTHER" id="PTHR36558:SF1">
    <property type="entry name" value="RESTRICTION ENDONUCLEASE DOMAIN-CONTAINING PROTEIN-RELATED"/>
    <property type="match status" value="1"/>
</dbReference>
<evidence type="ECO:0000313" key="2">
    <source>
        <dbReference type="EMBL" id="NDO69044.1"/>
    </source>
</evidence>
<evidence type="ECO:0000313" key="3">
    <source>
        <dbReference type="Proteomes" id="UP000474104"/>
    </source>
</evidence>
<dbReference type="InterPro" id="IPR011335">
    <property type="entry name" value="Restrct_endonuc-II-like"/>
</dbReference>
<dbReference type="OrthoDB" id="9808428at2"/>
<dbReference type="Pfam" id="PF05685">
    <property type="entry name" value="Uma2"/>
    <property type="match status" value="1"/>
</dbReference>
<dbReference type="AlphaFoldDB" id="A0A9X5C6L9"/>
<accession>A0A9X5C6L9</accession>
<dbReference type="PANTHER" id="PTHR36558">
    <property type="entry name" value="GLR1098 PROTEIN"/>
    <property type="match status" value="1"/>
</dbReference>
<proteinExistence type="predicted"/>
<dbReference type="GO" id="GO:0004519">
    <property type="term" value="F:endonuclease activity"/>
    <property type="evidence" value="ECO:0007669"/>
    <property type="project" value="UniProtKB-KW"/>
</dbReference>
<dbReference type="InterPro" id="IPR012296">
    <property type="entry name" value="Nuclease_put_TT1808"/>
</dbReference>
<dbReference type="RefSeq" id="WP_004073130.1">
    <property type="nucleotide sequence ID" value="NZ_VIRB01000062.1"/>
</dbReference>